<dbReference type="EMBL" id="CP021920">
    <property type="protein sequence ID" value="ASB87466.1"/>
    <property type="molecule type" value="Genomic_DNA"/>
</dbReference>
<dbReference type="Gene3D" id="1.10.1790.10">
    <property type="entry name" value="PRD domain"/>
    <property type="match status" value="1"/>
</dbReference>
<reference evidence="2 3" key="1">
    <citation type="submission" date="2017-06" db="EMBL/GenBank/DDBJ databases">
        <title>Genome sequence of Bacillus sonorensis strain SRCM101395.</title>
        <authorList>
            <person name="Cho S.H."/>
        </authorList>
    </citation>
    <scope>NUCLEOTIDE SEQUENCE [LARGE SCALE GENOMIC DNA]</scope>
    <source>
        <strain evidence="2 3">SRCM101395</strain>
    </source>
</reference>
<evidence type="ECO:0000259" key="1">
    <source>
        <dbReference type="PROSITE" id="PS51372"/>
    </source>
</evidence>
<dbReference type="InterPro" id="IPR011608">
    <property type="entry name" value="PRD"/>
</dbReference>
<dbReference type="RefSeq" id="WP_006637349.1">
    <property type="nucleotide sequence ID" value="NZ_BORD01000007.1"/>
</dbReference>
<evidence type="ECO:0000313" key="3">
    <source>
        <dbReference type="Proteomes" id="UP000196877"/>
    </source>
</evidence>
<organism evidence="2 3">
    <name type="scientific">Bacillus sonorensis</name>
    <dbReference type="NCBI Taxonomy" id="119858"/>
    <lineage>
        <taxon>Bacteria</taxon>
        <taxon>Bacillati</taxon>
        <taxon>Bacillota</taxon>
        <taxon>Bacilli</taxon>
        <taxon>Bacillales</taxon>
        <taxon>Bacillaceae</taxon>
        <taxon>Bacillus</taxon>
    </lineage>
</organism>
<dbReference type="SUPFAM" id="SSF63520">
    <property type="entry name" value="PTS-regulatory domain, PRD"/>
    <property type="match status" value="1"/>
</dbReference>
<sequence length="121" mass="14106">MNRRQVEEKLEILTAGHAVTKNVVSATLNTFDFLAGKLKKQVIEDSDMFWTHMSMALARLERGECEDEPPNDIINEVYETPYQNMIEEVIDYIDSQAVQELPEGERAYFYLHLHRVIECNQ</sequence>
<feature type="domain" description="PRD" evidence="1">
    <location>
        <begin position="18"/>
        <end position="121"/>
    </location>
</feature>
<evidence type="ECO:0000313" key="2">
    <source>
        <dbReference type="EMBL" id="ASB87466.1"/>
    </source>
</evidence>
<keyword evidence="3" id="KW-1185">Reference proteome</keyword>
<dbReference type="Pfam" id="PF00874">
    <property type="entry name" value="PRD"/>
    <property type="match status" value="1"/>
</dbReference>
<protein>
    <recommendedName>
        <fullName evidence="1">PRD domain-containing protein</fullName>
    </recommendedName>
</protein>
<dbReference type="GeneID" id="92851854"/>
<dbReference type="Proteomes" id="UP000196877">
    <property type="component" value="Chromosome"/>
</dbReference>
<proteinExistence type="predicted"/>
<name>A0ABN5AA52_9BACI</name>
<accession>A0ABN5AA52</accession>
<dbReference type="InterPro" id="IPR036634">
    <property type="entry name" value="PRD_sf"/>
</dbReference>
<gene>
    <name evidence="2" type="ORF">S101395_00912</name>
</gene>
<dbReference type="PROSITE" id="PS51372">
    <property type="entry name" value="PRD_2"/>
    <property type="match status" value="1"/>
</dbReference>